<feature type="modified residue" description="4-aspartylphosphate" evidence="1">
    <location>
        <position position="190"/>
    </location>
</feature>
<reference evidence="5 6" key="1">
    <citation type="journal article" date="2020" name="Microorganisms">
        <title>Osmotic Adaptation and Compatible Solute Biosynthesis of Phototrophic Bacteria as Revealed from Genome Analyses.</title>
        <authorList>
            <person name="Imhoff J.F."/>
            <person name="Rahn T."/>
            <person name="Kunzel S."/>
            <person name="Keller A."/>
            <person name="Neulinger S.C."/>
        </authorList>
    </citation>
    <scope>NUCLEOTIDE SEQUENCE [LARGE SCALE GENOMIC DNA]</scope>
    <source>
        <strain evidence="5 6">DSM 21303</strain>
    </source>
</reference>
<dbReference type="SUPFAM" id="SSF52172">
    <property type="entry name" value="CheY-like"/>
    <property type="match status" value="2"/>
</dbReference>
<dbReference type="SUPFAM" id="SSF141868">
    <property type="entry name" value="EAL domain-like"/>
    <property type="match status" value="1"/>
</dbReference>
<evidence type="ECO:0000313" key="5">
    <source>
        <dbReference type="EMBL" id="MBK1643990.1"/>
    </source>
</evidence>
<dbReference type="PANTHER" id="PTHR33121:SF70">
    <property type="entry name" value="SIGNALING PROTEIN YKOW"/>
    <property type="match status" value="1"/>
</dbReference>
<dbReference type="GO" id="GO:0071111">
    <property type="term" value="F:cyclic-guanylate-specific phosphodiesterase activity"/>
    <property type="evidence" value="ECO:0007669"/>
    <property type="project" value="InterPro"/>
</dbReference>
<sequence>MDPLAISLERNPSYAIHLLTQDRALSAQLASVLRDRALPLGIAETPEQFRLGDGQPPPRLLLIDARGLSDPRRLADLVAAYRREGTPPIPFVCLAQGGEIAPRLAAMRAGASACLELPLTPEHIVERILTLIGEPGARADRVLVVDDQPVAALFAARVLEGVGILTERVIDPLGVLDALARFEPDLVLMDLHMPGASGIELTRIIRDQDRFADLPIVFLSAELDTEQQLAALRVGGDDFLAKPVPPDRLVACVTQRLARVRERARRQHGRALIDALTGLPSRERLLERLGRLIGQDGADPAQRALFAFALAGTSPDLPRLAVLLAERILRPDWVARLGEHSLGVLLRRPDAEACAAAGAALAEALHRAMPETEIGIGWCPLCASGGDAFTLASRAGKAALAALAAGAKDPIGYPQQTSTPAATDAVEPVRAALRAEQLQLLFEPMVTLMQASRARYEVSPRLVVSDGELLPPALFTPVARASGLQESIDHWVLTQGLEVLMSHHRAGTPVQLFIHQSLASLTRATWLEQVRDEINRRELFRLRPVLQFQIDEVAHAPDLLHERVTCLARLGIRVCLNGLDASDEAGEVLTRAPVTFVRLQRETVHSLPAEALAALIRGVKSSGFIVIATGIEAPETIARLCRAGADLLQGPFVQPPSPEMDYDFSGPDATGT</sequence>
<dbReference type="Pfam" id="PF00563">
    <property type="entry name" value="EAL"/>
    <property type="match status" value="1"/>
</dbReference>
<proteinExistence type="predicted"/>
<dbReference type="InterPro" id="IPR001789">
    <property type="entry name" value="Sig_transdc_resp-reg_receiver"/>
</dbReference>
<dbReference type="SMART" id="SM00448">
    <property type="entry name" value="REC"/>
    <property type="match status" value="1"/>
</dbReference>
<feature type="region of interest" description="Disordered" evidence="2">
    <location>
        <begin position="653"/>
        <end position="672"/>
    </location>
</feature>
<comment type="caution">
    <text evidence="5">The sequence shown here is derived from an EMBL/GenBank/DDBJ whole genome shotgun (WGS) entry which is preliminary data.</text>
</comment>
<dbReference type="CDD" id="cd01948">
    <property type="entry name" value="EAL"/>
    <property type="match status" value="1"/>
</dbReference>
<gene>
    <name evidence="5" type="ORF">CKO25_04830</name>
</gene>
<dbReference type="Proteomes" id="UP001138802">
    <property type="component" value="Unassembled WGS sequence"/>
</dbReference>
<dbReference type="InterPro" id="IPR035919">
    <property type="entry name" value="EAL_sf"/>
</dbReference>
<dbReference type="AlphaFoldDB" id="A0A9X0WGC3"/>
<evidence type="ECO:0000259" key="4">
    <source>
        <dbReference type="PROSITE" id="PS50883"/>
    </source>
</evidence>
<keyword evidence="1" id="KW-0597">Phosphoprotein</keyword>
<feature type="domain" description="EAL" evidence="4">
    <location>
        <begin position="422"/>
        <end position="670"/>
    </location>
</feature>
<name>A0A9X0WGC3_9GAMM</name>
<dbReference type="Pfam" id="PF00072">
    <property type="entry name" value="Response_reg"/>
    <property type="match status" value="1"/>
</dbReference>
<evidence type="ECO:0000256" key="2">
    <source>
        <dbReference type="SAM" id="MobiDB-lite"/>
    </source>
</evidence>
<dbReference type="SMART" id="SM00052">
    <property type="entry name" value="EAL"/>
    <property type="match status" value="1"/>
</dbReference>
<dbReference type="RefSeq" id="WP_200386793.1">
    <property type="nucleotide sequence ID" value="NZ_NRSD01000003.1"/>
</dbReference>
<evidence type="ECO:0000259" key="3">
    <source>
        <dbReference type="PROSITE" id="PS50110"/>
    </source>
</evidence>
<dbReference type="EMBL" id="NRSD01000003">
    <property type="protein sequence ID" value="MBK1643990.1"/>
    <property type="molecule type" value="Genomic_DNA"/>
</dbReference>
<evidence type="ECO:0000256" key="1">
    <source>
        <dbReference type="PROSITE-ProRule" id="PRU00169"/>
    </source>
</evidence>
<dbReference type="GO" id="GO:0000160">
    <property type="term" value="P:phosphorelay signal transduction system"/>
    <property type="evidence" value="ECO:0007669"/>
    <property type="project" value="InterPro"/>
</dbReference>
<dbReference type="PROSITE" id="PS50883">
    <property type="entry name" value="EAL"/>
    <property type="match status" value="1"/>
</dbReference>
<feature type="domain" description="Response regulatory" evidence="3">
    <location>
        <begin position="141"/>
        <end position="257"/>
    </location>
</feature>
<dbReference type="PANTHER" id="PTHR33121">
    <property type="entry name" value="CYCLIC DI-GMP PHOSPHODIESTERASE PDEF"/>
    <property type="match status" value="1"/>
</dbReference>
<dbReference type="Gene3D" id="3.20.20.450">
    <property type="entry name" value="EAL domain"/>
    <property type="match status" value="1"/>
</dbReference>
<accession>A0A9X0WGC3</accession>
<dbReference type="Gene3D" id="3.40.50.2300">
    <property type="match status" value="2"/>
</dbReference>
<dbReference type="InterPro" id="IPR050706">
    <property type="entry name" value="Cyclic-di-GMP_PDE-like"/>
</dbReference>
<dbReference type="SMART" id="SM00267">
    <property type="entry name" value="GGDEF"/>
    <property type="match status" value="1"/>
</dbReference>
<evidence type="ECO:0008006" key="7">
    <source>
        <dbReference type="Google" id="ProtNLM"/>
    </source>
</evidence>
<dbReference type="PROSITE" id="PS50110">
    <property type="entry name" value="RESPONSE_REGULATORY"/>
    <property type="match status" value="1"/>
</dbReference>
<evidence type="ECO:0000313" key="6">
    <source>
        <dbReference type="Proteomes" id="UP001138802"/>
    </source>
</evidence>
<keyword evidence="6" id="KW-1185">Reference proteome</keyword>
<protein>
    <recommendedName>
        <fullName evidence="7">EAL domain-containing protein</fullName>
    </recommendedName>
</protein>
<dbReference type="InterPro" id="IPR001633">
    <property type="entry name" value="EAL_dom"/>
</dbReference>
<dbReference type="InterPro" id="IPR011006">
    <property type="entry name" value="CheY-like_superfamily"/>
</dbReference>
<organism evidence="5 6">
    <name type="scientific">Thiocapsa imhoffii</name>
    <dbReference type="NCBI Taxonomy" id="382777"/>
    <lineage>
        <taxon>Bacteria</taxon>
        <taxon>Pseudomonadati</taxon>
        <taxon>Pseudomonadota</taxon>
        <taxon>Gammaproteobacteria</taxon>
        <taxon>Chromatiales</taxon>
        <taxon>Chromatiaceae</taxon>
        <taxon>Thiocapsa</taxon>
    </lineage>
</organism>
<dbReference type="InterPro" id="IPR000160">
    <property type="entry name" value="GGDEF_dom"/>
</dbReference>